<dbReference type="InterPro" id="IPR036770">
    <property type="entry name" value="Ankyrin_rpt-contain_sf"/>
</dbReference>
<gene>
    <name evidence="7" type="ORF">DYB32_004341</name>
</gene>
<dbReference type="InterPro" id="IPR045322">
    <property type="entry name" value="HECTD1/TRIP12-like"/>
</dbReference>
<feature type="compositionally biased region" description="Low complexity" evidence="5">
    <location>
        <begin position="1087"/>
        <end position="1096"/>
    </location>
</feature>
<dbReference type="Gene3D" id="3.90.1750.10">
    <property type="entry name" value="Hect, E3 ligase catalytic domains"/>
    <property type="match status" value="1"/>
</dbReference>
<protein>
    <recommendedName>
        <fullName evidence="6">HECT domain-containing protein</fullName>
    </recommendedName>
</protein>
<feature type="repeat" description="ANK" evidence="3">
    <location>
        <begin position="449"/>
        <end position="481"/>
    </location>
</feature>
<feature type="region of interest" description="Disordered" evidence="5">
    <location>
        <begin position="911"/>
        <end position="964"/>
    </location>
</feature>
<dbReference type="SUPFAM" id="SSF48403">
    <property type="entry name" value="Ankyrin repeat"/>
    <property type="match status" value="1"/>
</dbReference>
<dbReference type="GO" id="GO:0043161">
    <property type="term" value="P:proteasome-mediated ubiquitin-dependent protein catabolic process"/>
    <property type="evidence" value="ECO:0007669"/>
    <property type="project" value="TreeGrafter"/>
</dbReference>
<dbReference type="Gene3D" id="3.30.2410.10">
    <property type="entry name" value="Hect, E3 ligase catalytic domain"/>
    <property type="match status" value="1"/>
</dbReference>
<feature type="active site" description="Glycyl thioester intermediate" evidence="4">
    <location>
        <position position="1818"/>
    </location>
</feature>
<dbReference type="GO" id="GO:0000209">
    <property type="term" value="P:protein polyubiquitination"/>
    <property type="evidence" value="ECO:0007669"/>
    <property type="project" value="TreeGrafter"/>
</dbReference>
<dbReference type="Pfam" id="PF00632">
    <property type="entry name" value="HECT"/>
    <property type="match status" value="1"/>
</dbReference>
<dbReference type="GO" id="GO:0061630">
    <property type="term" value="F:ubiquitin protein ligase activity"/>
    <property type="evidence" value="ECO:0007669"/>
    <property type="project" value="InterPro"/>
</dbReference>
<sequence>MGAARSHSGFGSALGLFERADREASSHVGISSAALEALANDQNASVKLVDALQTMTHNLAMMEASSEGGLGLLMGRPKITTKKDPNLVTVLGTILSNKTKFELQPRLLACQSLNYLIKMDLRMSDGKKAQDCMTMYLGVMDEIASKHDERAGRDDSPATLPLEKHLAEEATNGLEVSCHLHPFAFRELCQPVPLTKLLRFLLFANALHLNVLLTSLSLLQKVCQKVHFHMKPPPPAATLQKAHHHSNDKPTASPTVLSTILGALETYIGHSNPRVQIGAIKCMTILYHRTPLHDHLSTSCIRQLLHIMVAPSTEDSYDASRASVALLTELVDESTTVFTTLLDPDVVWTLMQQLPPMLQTEAVATSTLRFLSKVTARIGHQASGVAKTSLILHRLLVAFIKANDVSTVSALLKDGANLHTTSPSSPFLVAVTDSCVEMVRLLIRKGAHVSVEALHAAALAERCDIVSLLLQHGASPHAANEYGETLEQVLAKHPPSHPITKLLAMHNRARFHLLSVDHDRGEADNAVAFTHALFTSLVHAVPSIDNKQVTNAVLSTMANVLIYPIELADGDINVLLEVIHGLLMESNDSAMEGEHGAPDTDLNVYAMVLALRLLEALSSVNSGTAVVCQMERQGILDRLRSFAAQTHTSPVDATVASLVIEWLNTVTSLSADMPMDLNPIVGQLNALCDALPKSPSTCDTAVGPDVLDDLLTCIDAGITTYELTKSNVVPTLLHALSLQEIPWNPKLQALVRHLHQVVGLHESLPTVTYAMAKGKEFYPLTRQLRCRMRLVPSHEQVAPVPPRSIHASPLTLFSSFERTVFRCAPISDPKWLMYAWSLVGQPIWKPVDGKWVEAAVCGFDASTGCHLIHFRDEFVEEVLQEEAYRLVKTPLRVFSSVSMDLSLFGSTSALKRRTPDDHSNSPVRRSKRVKRRSSDDDASSRHEDAAAAAPSDGRSPPSDKRSRERRLMDVLKLQDSTTPGEGDKVWVSNGSSICVCGTYVRKTTSQQVEVEVSFGSQVNVPLVVEETNLVPFQAKARPGSASSKDFQGRGGGGRPVLEHLRRLLARSRHDHIHADQNAPAVAGIGGSSETASAASGTPKRKGKQKAVKAPSPPTIQCENQQFTVMAPPIVRVLLGYGDYSDKSEDQLHWLTTDGDHLNDKAIPVAQWLFHVFGAGQKPKVKPETLDVPSLQHVSWSLATFGAFCKEIKLGLMSSEVWIMFSSHSTTETDQDVLTWTQFSAWLVAICRDARHMRCLWQYLEHLGFKTSAFLSTPTAPTQLAEFAPDDNLFYCLHKIHPTRSLGLVPWKCVFNVFCGFSVRWNNDDATKPATLSEPLNDVVMADDGETSWGPPVFTQSVGLLRVLHEQFSAELGKDAWLNPRLSRKLRMQLQDVLSVTSGTYPAWCDELVQQSKFFFPLEMRYTLFRTTAFGFSRSLHWFRDHLDHDSTNDELSISPLPKERAKVDRVDIIKSADAVMKVHAKRKAILDIVFVGERGYGSGVTAAFYSAVANALQCNKPVNGHEDSSGDVIRHPNGLFPLPVLDATDVLKDRFRLMGRLAGKALQDERLLPLPLSSQFLRLVLGEPIAVDDVATIFLEPGRILFSLYKASKALESGQRDVMIEKMRADEWLATVDLNFVDPITQAELGTLSVEIARESDVWLVDVNGSAKAVTVDNLHSYVELVLRSWLDRGVAAQVEAFQEGLSEVVALKKLKLLFVDELQLTLCGTVDVDWTKESLRQTIKLAHGYTSSSEPIEHFIDVLVDMTTAQRRAFLLYVTGCPHLPPGGVGFEKLKPPFEVVRRVSPDNQPVDVTLPFARTCTNTLHLPAYSSKAILAKQLEYAVLNSKGVIDRD</sequence>
<feature type="compositionally biased region" description="Basic and acidic residues" evidence="5">
    <location>
        <begin position="932"/>
        <end position="945"/>
    </location>
</feature>
<keyword evidence="2 4" id="KW-0833">Ubl conjugation pathway</keyword>
<keyword evidence="1" id="KW-0808">Transferase</keyword>
<accession>A0A418AXQ7</accession>
<dbReference type="PANTHER" id="PTHR45670">
    <property type="entry name" value="E3 UBIQUITIN-PROTEIN LIGASE TRIP12"/>
    <property type="match status" value="1"/>
</dbReference>
<evidence type="ECO:0000256" key="5">
    <source>
        <dbReference type="SAM" id="MobiDB-lite"/>
    </source>
</evidence>
<feature type="region of interest" description="Disordered" evidence="5">
    <location>
        <begin position="1035"/>
        <end position="1054"/>
    </location>
</feature>
<dbReference type="PROSITE" id="PS50237">
    <property type="entry name" value="HECT"/>
    <property type="match status" value="1"/>
</dbReference>
<dbReference type="Gene3D" id="1.25.40.20">
    <property type="entry name" value="Ankyrin repeat-containing domain"/>
    <property type="match status" value="1"/>
</dbReference>
<evidence type="ECO:0000256" key="3">
    <source>
        <dbReference type="PROSITE-ProRule" id="PRU00023"/>
    </source>
</evidence>
<dbReference type="SUPFAM" id="SSF48371">
    <property type="entry name" value="ARM repeat"/>
    <property type="match status" value="1"/>
</dbReference>
<feature type="compositionally biased region" description="Low complexity" evidence="5">
    <location>
        <begin position="946"/>
        <end position="956"/>
    </location>
</feature>
<dbReference type="VEuPathDB" id="FungiDB:H310_08967"/>
<proteinExistence type="predicted"/>
<dbReference type="InterPro" id="IPR016024">
    <property type="entry name" value="ARM-type_fold"/>
</dbReference>
<dbReference type="EMBL" id="QUSY01000323">
    <property type="protein sequence ID" value="RHY30387.1"/>
    <property type="molecule type" value="Genomic_DNA"/>
</dbReference>
<evidence type="ECO:0000256" key="2">
    <source>
        <dbReference type="ARBA" id="ARBA00022786"/>
    </source>
</evidence>
<dbReference type="SMART" id="SM00119">
    <property type="entry name" value="HECTc"/>
    <property type="match status" value="1"/>
</dbReference>
<dbReference type="Gene3D" id="3.30.2160.10">
    <property type="entry name" value="Hect, E3 ligase catalytic domain"/>
    <property type="match status" value="1"/>
</dbReference>
<dbReference type="InterPro" id="IPR002110">
    <property type="entry name" value="Ankyrin_rpt"/>
</dbReference>
<evidence type="ECO:0000256" key="1">
    <source>
        <dbReference type="ARBA" id="ARBA00022679"/>
    </source>
</evidence>
<evidence type="ECO:0000313" key="7">
    <source>
        <dbReference type="EMBL" id="RHY30387.1"/>
    </source>
</evidence>
<dbReference type="Proteomes" id="UP000285060">
    <property type="component" value="Unassembled WGS sequence"/>
</dbReference>
<feature type="region of interest" description="Disordered" evidence="5">
    <location>
        <begin position="1076"/>
        <end position="1114"/>
    </location>
</feature>
<evidence type="ECO:0000313" key="8">
    <source>
        <dbReference type="Proteomes" id="UP000285060"/>
    </source>
</evidence>
<feature type="domain" description="HECT" evidence="6">
    <location>
        <begin position="1482"/>
        <end position="1846"/>
    </location>
</feature>
<dbReference type="InterPro" id="IPR035983">
    <property type="entry name" value="Hect_E3_ubiquitin_ligase"/>
</dbReference>
<keyword evidence="8" id="KW-1185">Reference proteome</keyword>
<dbReference type="SUPFAM" id="SSF56204">
    <property type="entry name" value="Hect, E3 ligase catalytic domain"/>
    <property type="match status" value="1"/>
</dbReference>
<reference evidence="7 8" key="1">
    <citation type="submission" date="2018-08" db="EMBL/GenBank/DDBJ databases">
        <title>Aphanomyces genome sequencing and annotation.</title>
        <authorList>
            <person name="Minardi D."/>
            <person name="Oidtmann B."/>
            <person name="Van Der Giezen M."/>
            <person name="Studholme D.J."/>
        </authorList>
    </citation>
    <scope>NUCLEOTIDE SEQUENCE [LARGE SCALE GENOMIC DNA]</scope>
    <source>
        <strain evidence="7 8">NJM0002</strain>
    </source>
</reference>
<evidence type="ECO:0000259" key="6">
    <source>
        <dbReference type="PROSITE" id="PS50237"/>
    </source>
</evidence>
<comment type="caution">
    <text evidence="7">The sequence shown here is derived from an EMBL/GenBank/DDBJ whole genome shotgun (WGS) entry which is preliminary data.</text>
</comment>
<dbReference type="InterPro" id="IPR000569">
    <property type="entry name" value="HECT_dom"/>
</dbReference>
<dbReference type="Pfam" id="PF12796">
    <property type="entry name" value="Ank_2"/>
    <property type="match status" value="1"/>
</dbReference>
<dbReference type="PANTHER" id="PTHR45670:SF1">
    <property type="entry name" value="E3 UBIQUITIN-PROTEIN LIGASE HECTD1"/>
    <property type="match status" value="1"/>
</dbReference>
<name>A0A418AXQ7_9STRA</name>
<keyword evidence="3" id="KW-0040">ANK repeat</keyword>
<dbReference type="PROSITE" id="PS50088">
    <property type="entry name" value="ANK_REPEAT"/>
    <property type="match status" value="1"/>
</dbReference>
<organism evidence="7 8">
    <name type="scientific">Aphanomyces invadans</name>
    <dbReference type="NCBI Taxonomy" id="157072"/>
    <lineage>
        <taxon>Eukaryota</taxon>
        <taxon>Sar</taxon>
        <taxon>Stramenopiles</taxon>
        <taxon>Oomycota</taxon>
        <taxon>Saprolegniomycetes</taxon>
        <taxon>Saprolegniales</taxon>
        <taxon>Verrucalvaceae</taxon>
        <taxon>Aphanomyces</taxon>
    </lineage>
</organism>
<evidence type="ECO:0000256" key="4">
    <source>
        <dbReference type="PROSITE-ProRule" id="PRU00104"/>
    </source>
</evidence>